<feature type="domain" description="Serine aminopeptidase S33" evidence="1">
    <location>
        <begin position="45"/>
        <end position="277"/>
    </location>
</feature>
<dbReference type="EMBL" id="MKKK01000045">
    <property type="protein sequence ID" value="OEY93692.1"/>
    <property type="molecule type" value="Genomic_DNA"/>
</dbReference>
<evidence type="ECO:0000313" key="3">
    <source>
        <dbReference type="Proteomes" id="UP000185895"/>
    </source>
</evidence>
<dbReference type="Gene3D" id="3.40.50.1820">
    <property type="entry name" value="alpha/beta hydrolase"/>
    <property type="match status" value="1"/>
</dbReference>
<dbReference type="OrthoDB" id="9806902at2"/>
<dbReference type="Proteomes" id="UP000185895">
    <property type="component" value="Unassembled WGS sequence"/>
</dbReference>
<evidence type="ECO:0000313" key="2">
    <source>
        <dbReference type="EMBL" id="OEY93692.1"/>
    </source>
</evidence>
<dbReference type="InterPro" id="IPR051044">
    <property type="entry name" value="MAG_DAG_Lipase"/>
</dbReference>
<proteinExistence type="predicted"/>
<dbReference type="RefSeq" id="WP_070070502.1">
    <property type="nucleotide sequence ID" value="NZ_VXKN01000004.1"/>
</dbReference>
<organism evidence="2 3">
    <name type="scientific">Acinetobacter qingfengensis</name>
    <dbReference type="NCBI Taxonomy" id="1262585"/>
    <lineage>
        <taxon>Bacteria</taxon>
        <taxon>Pseudomonadati</taxon>
        <taxon>Pseudomonadota</taxon>
        <taxon>Gammaproteobacteria</taxon>
        <taxon>Moraxellales</taxon>
        <taxon>Moraxellaceae</taxon>
        <taxon>Acinetobacter</taxon>
    </lineage>
</organism>
<dbReference type="PANTHER" id="PTHR11614">
    <property type="entry name" value="PHOSPHOLIPASE-RELATED"/>
    <property type="match status" value="1"/>
</dbReference>
<evidence type="ECO:0000259" key="1">
    <source>
        <dbReference type="Pfam" id="PF12146"/>
    </source>
</evidence>
<dbReference type="InterPro" id="IPR022742">
    <property type="entry name" value="Hydrolase_4"/>
</dbReference>
<dbReference type="STRING" id="1262585.BJI46_04405"/>
<dbReference type="InterPro" id="IPR029058">
    <property type="entry name" value="AB_hydrolase_fold"/>
</dbReference>
<dbReference type="SUPFAM" id="SSF53474">
    <property type="entry name" value="alpha/beta-Hydrolases"/>
    <property type="match status" value="1"/>
</dbReference>
<sequence length="304" mass="34610">MMNFLYFNERNKQLEKLFQINGKVTEQKIEGLYFKLYQPQTSVNNLFIIYHGGGVNSDAGYNILAHQIVCNHTAAVCLVDIRGHGQSIGDRGDAPYPEKIWQDVDVLIKKMRTDFPKSHIHLLGHSSGGGMLINYFTRYISKEKVNSLILLAPEFGPFAPKKIRKSLSIDFASVKQWPFILNALSKGLFFGHHLAIKLNFPDDIVKLKPDFVKQYSVNMANALTPRNPKQQLGMLPITTTLLFAEKDELFNTEAMMAFCEEFANQNTFCQMINDTTHLNCIFDASDAINQHLIRMSYIQKLAKI</sequence>
<protein>
    <submittedName>
        <fullName evidence="2">Lysophospholipase</fullName>
    </submittedName>
</protein>
<dbReference type="Pfam" id="PF12146">
    <property type="entry name" value="Hydrolase_4"/>
    <property type="match status" value="1"/>
</dbReference>
<accession>A0A1E7R349</accession>
<reference evidence="2 3" key="1">
    <citation type="submission" date="2016-09" db="EMBL/GenBank/DDBJ databases">
        <authorList>
            <person name="Capua I."/>
            <person name="De Benedictis P."/>
            <person name="Joannis T."/>
            <person name="Lombin L.H."/>
            <person name="Cattoli G."/>
        </authorList>
    </citation>
    <scope>NUCLEOTIDE SEQUENCE [LARGE SCALE GENOMIC DNA]</scope>
    <source>
        <strain evidence="2 3">ANC 4671</strain>
    </source>
</reference>
<keyword evidence="3" id="KW-1185">Reference proteome</keyword>
<gene>
    <name evidence="2" type="ORF">BJI46_04405</name>
</gene>
<comment type="caution">
    <text evidence="2">The sequence shown here is derived from an EMBL/GenBank/DDBJ whole genome shotgun (WGS) entry which is preliminary data.</text>
</comment>
<name>A0A1E7R349_9GAMM</name>
<dbReference type="AlphaFoldDB" id="A0A1E7R349"/>